<feature type="transmembrane region" description="Helical" evidence="7">
    <location>
        <begin position="241"/>
        <end position="258"/>
    </location>
</feature>
<dbReference type="InterPro" id="IPR005524">
    <property type="entry name" value="DUF318"/>
</dbReference>
<evidence type="ECO:0008006" key="10">
    <source>
        <dbReference type="Google" id="ProtNLM"/>
    </source>
</evidence>
<evidence type="ECO:0000256" key="1">
    <source>
        <dbReference type="ARBA" id="ARBA00004651"/>
    </source>
</evidence>
<keyword evidence="6 7" id="KW-0472">Membrane</keyword>
<comment type="subcellular location">
    <subcellularLocation>
        <location evidence="1">Cell membrane</location>
        <topology evidence="1">Multi-pass membrane protein</topology>
    </subcellularLocation>
</comment>
<dbReference type="Proteomes" id="UP000029920">
    <property type="component" value="Unassembled WGS sequence"/>
</dbReference>
<evidence type="ECO:0000256" key="5">
    <source>
        <dbReference type="ARBA" id="ARBA00022989"/>
    </source>
</evidence>
<dbReference type="GO" id="GO:0005886">
    <property type="term" value="C:plasma membrane"/>
    <property type="evidence" value="ECO:0007669"/>
    <property type="project" value="UniProtKB-SubCell"/>
</dbReference>
<feature type="transmembrane region" description="Helical" evidence="7">
    <location>
        <begin position="56"/>
        <end position="78"/>
    </location>
</feature>
<feature type="transmembrane region" description="Helical" evidence="7">
    <location>
        <begin position="306"/>
        <end position="328"/>
    </location>
</feature>
<protein>
    <recommendedName>
        <fullName evidence="10">Permease</fullName>
    </recommendedName>
</protein>
<comment type="caution">
    <text evidence="8">The sequence shown here is derived from an EMBL/GenBank/DDBJ whole genome shotgun (WGS) entry which is preliminary data.</text>
</comment>
<dbReference type="InterPro" id="IPR053166">
    <property type="entry name" value="UPF0718_permease"/>
</dbReference>
<organism evidence="8 9">
    <name type="scientific">Helicobacter apodemus</name>
    <dbReference type="NCBI Taxonomy" id="135569"/>
    <lineage>
        <taxon>Bacteria</taxon>
        <taxon>Pseudomonadati</taxon>
        <taxon>Campylobacterota</taxon>
        <taxon>Epsilonproteobacteria</taxon>
        <taxon>Campylobacterales</taxon>
        <taxon>Helicobacteraceae</taxon>
        <taxon>Helicobacter</taxon>
    </lineage>
</organism>
<dbReference type="PANTHER" id="PTHR42775:SF2">
    <property type="entry name" value="PERMEASE"/>
    <property type="match status" value="1"/>
</dbReference>
<feature type="transmembrane region" description="Helical" evidence="7">
    <location>
        <begin position="211"/>
        <end position="229"/>
    </location>
</feature>
<reference evidence="8 9" key="1">
    <citation type="journal article" date="2014" name="Genome Announc.">
        <title>Draft genome sequences of eight enterohepatic helicobacter species isolated from both laboratory and wild rodents.</title>
        <authorList>
            <person name="Sheh A."/>
            <person name="Shen Z."/>
            <person name="Fox J.G."/>
        </authorList>
    </citation>
    <scope>NUCLEOTIDE SEQUENCE [LARGE SCALE GENOMIC DNA]</scope>
    <source>
        <strain evidence="8 9">MIT-03-7007</strain>
    </source>
</reference>
<proteinExistence type="inferred from homology"/>
<dbReference type="PANTHER" id="PTHR42775">
    <property type="entry name" value="PERMEASE RV2963-RELATED"/>
    <property type="match status" value="1"/>
</dbReference>
<evidence type="ECO:0000256" key="7">
    <source>
        <dbReference type="SAM" id="Phobius"/>
    </source>
</evidence>
<dbReference type="RefSeq" id="WP_034552848.1">
    <property type="nucleotide sequence ID" value="NZ_JRPC02000003.1"/>
</dbReference>
<evidence type="ECO:0000256" key="3">
    <source>
        <dbReference type="ARBA" id="ARBA00022475"/>
    </source>
</evidence>
<gene>
    <name evidence="8" type="ORF">LS72_001430</name>
</gene>
<keyword evidence="9" id="KW-1185">Reference proteome</keyword>
<keyword evidence="3" id="KW-1003">Cell membrane</keyword>
<dbReference type="Pfam" id="PF03773">
    <property type="entry name" value="ArsP_1"/>
    <property type="match status" value="1"/>
</dbReference>
<feature type="transmembrane region" description="Helical" evidence="7">
    <location>
        <begin position="100"/>
        <end position="132"/>
    </location>
</feature>
<accession>A0A4U8UF74</accession>
<evidence type="ECO:0000256" key="6">
    <source>
        <dbReference type="ARBA" id="ARBA00023136"/>
    </source>
</evidence>
<comment type="similarity">
    <text evidence="2">Belongs to the UPF0718 family.</text>
</comment>
<dbReference type="EMBL" id="JRPC02000003">
    <property type="protein sequence ID" value="TLE16781.1"/>
    <property type="molecule type" value="Genomic_DNA"/>
</dbReference>
<keyword evidence="4 7" id="KW-0812">Transmembrane</keyword>
<evidence type="ECO:0000313" key="8">
    <source>
        <dbReference type="EMBL" id="TLE16781.1"/>
    </source>
</evidence>
<evidence type="ECO:0000256" key="2">
    <source>
        <dbReference type="ARBA" id="ARBA00006386"/>
    </source>
</evidence>
<feature type="transmembrane region" description="Helical" evidence="7">
    <location>
        <begin position="13"/>
        <end position="35"/>
    </location>
</feature>
<feature type="transmembrane region" description="Helical" evidence="7">
    <location>
        <begin position="265"/>
        <end position="286"/>
    </location>
</feature>
<keyword evidence="5 7" id="KW-1133">Transmembrane helix</keyword>
<evidence type="ECO:0000256" key="4">
    <source>
        <dbReference type="ARBA" id="ARBA00022692"/>
    </source>
</evidence>
<name>A0A4U8UF74_9HELI</name>
<evidence type="ECO:0000313" key="9">
    <source>
        <dbReference type="Proteomes" id="UP000029920"/>
    </source>
</evidence>
<dbReference type="AlphaFoldDB" id="A0A4U8UF74"/>
<sequence length="330" mass="36126">MISHQILNALQNFVIFFAELSLLFISIDMLVGFLNARYANTIKKHLNLNSSSYLKAIVLGAITPFCSCSTIPFFQALLRNGVHLSVSFAYLLSSPLLNPIILAMLLISFGIALTMAYTIFVVVAVFLLSLALKNCNSTLLLKSEFFQKESAMSCCWAKSTNAPSPIKILKTQNCYTQSPKIHIKSFSTQSQDLKISFKSTLNASLKQYKKLLPYLVVGMFIGVLIHNFIPQGSLESLLQNFDYFGIILVALVGILLYIRVEAIIPIGLGLINAGVPLGAIMSFLIAGGGCSLPELILLKSMFKLRLLFIFVAMVLVIAVGIGFLVVLLGL</sequence>